<evidence type="ECO:0000256" key="1">
    <source>
        <dbReference type="SAM" id="SignalP"/>
    </source>
</evidence>
<protein>
    <submittedName>
        <fullName evidence="2">Uncharacterized protein</fullName>
    </submittedName>
</protein>
<feature type="chain" id="PRO_5019513277" evidence="1">
    <location>
        <begin position="24"/>
        <end position="119"/>
    </location>
</feature>
<dbReference type="AlphaFoldDB" id="A0A450ULZ4"/>
<feature type="signal peptide" evidence="1">
    <location>
        <begin position="1"/>
        <end position="23"/>
    </location>
</feature>
<accession>A0A450ULZ4</accession>
<sequence length="119" mass="12709">MKSLKTTIIAGALSATLAMPALASNTSVPRGAAQFTETDTQALFAQDVGPMELAMLSPEEMEATEGAWVWVVIRAGVILYSGYSAYRAWSTANQNSGNQNNIEINNYGSGTINITINNY</sequence>
<evidence type="ECO:0000313" key="2">
    <source>
        <dbReference type="EMBL" id="VFJ93549.1"/>
    </source>
</evidence>
<proteinExistence type="predicted"/>
<reference evidence="2" key="1">
    <citation type="submission" date="2019-02" db="EMBL/GenBank/DDBJ databases">
        <authorList>
            <person name="Gruber-Vodicka R. H."/>
            <person name="Seah K. B. B."/>
        </authorList>
    </citation>
    <scope>NUCLEOTIDE SEQUENCE</scope>
    <source>
        <strain evidence="2">BECK_M7</strain>
    </source>
</reference>
<name>A0A450ULZ4_9GAMM</name>
<organism evidence="2">
    <name type="scientific">Candidatus Kentrum sp. LFY</name>
    <dbReference type="NCBI Taxonomy" id="2126342"/>
    <lineage>
        <taxon>Bacteria</taxon>
        <taxon>Pseudomonadati</taxon>
        <taxon>Pseudomonadota</taxon>
        <taxon>Gammaproteobacteria</taxon>
        <taxon>Candidatus Kentrum</taxon>
    </lineage>
</organism>
<gene>
    <name evidence="2" type="ORF">BECKLFY1418B_GA0070995_104717</name>
</gene>
<keyword evidence="1" id="KW-0732">Signal</keyword>
<dbReference type="EMBL" id="CAADFF010000047">
    <property type="protein sequence ID" value="VFJ93549.1"/>
    <property type="molecule type" value="Genomic_DNA"/>
</dbReference>